<feature type="region of interest" description="Disordered" evidence="14">
    <location>
        <begin position="240"/>
        <end position="259"/>
    </location>
</feature>
<feature type="compositionally biased region" description="Polar residues" evidence="14">
    <location>
        <begin position="512"/>
        <end position="523"/>
    </location>
</feature>
<dbReference type="EMBL" id="GL376571">
    <property type="status" value="NOT_ANNOTATED_CDS"/>
    <property type="molecule type" value="Genomic_DNA"/>
</dbReference>
<dbReference type="InterPro" id="IPR052555">
    <property type="entry name" value="dCTP_Pyrophosphatase"/>
</dbReference>
<dbReference type="GO" id="GO:0006253">
    <property type="term" value="P:dCTP catabolic process"/>
    <property type="evidence" value="ECO:0007669"/>
    <property type="project" value="TreeGrafter"/>
</dbReference>
<reference evidence="16" key="1">
    <citation type="journal article" date="2010" name="Genome Biol.">
        <title>Genome sequence of the necrotrophic plant pathogen Pythium ultimum reveals original pathogenicity mechanisms and effector repertoire.</title>
        <authorList>
            <person name="Levesque C.A."/>
            <person name="Brouwer H."/>
            <person name="Cano L."/>
            <person name="Hamilton J.P."/>
            <person name="Holt C."/>
            <person name="Huitema E."/>
            <person name="Raffaele S."/>
            <person name="Robideau G.P."/>
            <person name="Thines M."/>
            <person name="Win J."/>
            <person name="Zerillo M.M."/>
            <person name="Beakes G.W."/>
            <person name="Boore J.L."/>
            <person name="Busam D."/>
            <person name="Dumas B."/>
            <person name="Ferriera S."/>
            <person name="Fuerstenberg S.I."/>
            <person name="Gachon C.M."/>
            <person name="Gaulin E."/>
            <person name="Govers F."/>
            <person name="Grenville-Briggs L."/>
            <person name="Horner N."/>
            <person name="Hostetler J."/>
            <person name="Jiang R.H."/>
            <person name="Johnson J."/>
            <person name="Krajaejun T."/>
            <person name="Lin H."/>
            <person name="Meijer H.J."/>
            <person name="Moore B."/>
            <person name="Morris P."/>
            <person name="Phuntmart V."/>
            <person name="Puiu D."/>
            <person name="Shetty J."/>
            <person name="Stajich J.E."/>
            <person name="Tripathy S."/>
            <person name="Wawra S."/>
            <person name="van West P."/>
            <person name="Whitty B.R."/>
            <person name="Coutinho P.M."/>
            <person name="Henrissat B."/>
            <person name="Martin F."/>
            <person name="Thomas P.D."/>
            <person name="Tyler B.M."/>
            <person name="De Vries R.P."/>
            <person name="Kamoun S."/>
            <person name="Yandell M."/>
            <person name="Tisserat N."/>
            <person name="Buell C.R."/>
        </authorList>
    </citation>
    <scope>NUCLEOTIDE SEQUENCE</scope>
    <source>
        <strain evidence="16">DAOM:BR144</strain>
    </source>
</reference>
<evidence type="ECO:0000256" key="2">
    <source>
        <dbReference type="ARBA" id="ARBA00004514"/>
    </source>
</evidence>
<dbReference type="GO" id="GO:0042802">
    <property type="term" value="F:identical protein binding"/>
    <property type="evidence" value="ECO:0007669"/>
    <property type="project" value="UniProtKB-ARBA"/>
</dbReference>
<evidence type="ECO:0000313" key="16">
    <source>
        <dbReference type="Proteomes" id="UP000019132"/>
    </source>
</evidence>
<proteinExistence type="predicted"/>
<evidence type="ECO:0000256" key="3">
    <source>
        <dbReference type="ARBA" id="ARBA00011881"/>
    </source>
</evidence>
<evidence type="ECO:0000256" key="6">
    <source>
        <dbReference type="ARBA" id="ARBA00022723"/>
    </source>
</evidence>
<dbReference type="CDD" id="cd11537">
    <property type="entry name" value="NTP-PPase_RS21-C6_like"/>
    <property type="match status" value="1"/>
</dbReference>
<evidence type="ECO:0000256" key="12">
    <source>
        <dbReference type="ARBA" id="ARBA00070266"/>
    </source>
</evidence>
<dbReference type="Pfam" id="PF12643">
    <property type="entry name" value="MazG-like"/>
    <property type="match status" value="1"/>
</dbReference>
<evidence type="ECO:0000313" key="15">
    <source>
        <dbReference type="EnsemblProtists" id="PYU1_T011523"/>
    </source>
</evidence>
<feature type="region of interest" description="Disordered" evidence="14">
    <location>
        <begin position="488"/>
        <end position="523"/>
    </location>
</feature>
<dbReference type="HOGENOM" id="CLU_589866_0_0_1"/>
<evidence type="ECO:0000256" key="7">
    <source>
        <dbReference type="ARBA" id="ARBA00022801"/>
    </source>
</evidence>
<keyword evidence="7" id="KW-0378">Hydrolase</keyword>
<dbReference type="InParanoid" id="K3X2S4"/>
<comment type="subunit">
    <text evidence="3">Homotetramer.</text>
</comment>
<comment type="cofactor">
    <cofactor evidence="1">
        <name>Mg(2+)</name>
        <dbReference type="ChEBI" id="CHEBI:18420"/>
    </cofactor>
</comment>
<dbReference type="GO" id="GO:0046872">
    <property type="term" value="F:metal ion binding"/>
    <property type="evidence" value="ECO:0007669"/>
    <property type="project" value="UniProtKB-KW"/>
</dbReference>
<comment type="function">
    <text evidence="10">Hydrolyzes deoxynucleoside triphosphates (dNTPs) to the corresponding nucleoside monophosphates. Has a strong preference for dCTP and its analogs including 5-iodo-dCTP and 5-methyl-dCTP for which it may even have a higher efficiency. May protect DNA or RNA against the incorporation of these genotoxic nucleotide analogs through their catabolism.</text>
</comment>
<name>K3X2S4_GLOUD</name>
<reference evidence="15" key="3">
    <citation type="submission" date="2015-02" db="UniProtKB">
        <authorList>
            <consortium name="EnsemblProtists"/>
        </authorList>
    </citation>
    <scope>IDENTIFICATION</scope>
    <source>
        <strain evidence="15">DAOM BR144</strain>
    </source>
</reference>
<dbReference type="EnsemblProtists" id="PYU1_T011523">
    <property type="protein sequence ID" value="PYU1_T011523"/>
    <property type="gene ID" value="PYU1_G011497"/>
</dbReference>
<evidence type="ECO:0000256" key="8">
    <source>
        <dbReference type="ARBA" id="ARBA00022842"/>
    </source>
</evidence>
<keyword evidence="4" id="KW-0963">Cytoplasm</keyword>
<keyword evidence="5" id="KW-0597">Phosphoprotein</keyword>
<organism evidence="15 16">
    <name type="scientific">Globisporangium ultimum (strain ATCC 200006 / CBS 805.95 / DAOM BR144)</name>
    <name type="common">Pythium ultimum</name>
    <dbReference type="NCBI Taxonomy" id="431595"/>
    <lineage>
        <taxon>Eukaryota</taxon>
        <taxon>Sar</taxon>
        <taxon>Stramenopiles</taxon>
        <taxon>Oomycota</taxon>
        <taxon>Peronosporomycetes</taxon>
        <taxon>Pythiales</taxon>
        <taxon>Pythiaceae</taxon>
        <taxon>Globisporangium</taxon>
    </lineage>
</organism>
<evidence type="ECO:0000256" key="5">
    <source>
        <dbReference type="ARBA" id="ARBA00022553"/>
    </source>
</evidence>
<evidence type="ECO:0000256" key="4">
    <source>
        <dbReference type="ARBA" id="ARBA00022490"/>
    </source>
</evidence>
<evidence type="ECO:0000256" key="1">
    <source>
        <dbReference type="ARBA" id="ARBA00001946"/>
    </source>
</evidence>
<comment type="catalytic activity">
    <reaction evidence="9">
        <text>dCTP + H2O = dCMP + diphosphate + H(+)</text>
        <dbReference type="Rhea" id="RHEA:22636"/>
        <dbReference type="ChEBI" id="CHEBI:15377"/>
        <dbReference type="ChEBI" id="CHEBI:15378"/>
        <dbReference type="ChEBI" id="CHEBI:33019"/>
        <dbReference type="ChEBI" id="CHEBI:57566"/>
        <dbReference type="ChEBI" id="CHEBI:61481"/>
        <dbReference type="EC" id="3.6.1.12"/>
    </reaction>
</comment>
<feature type="compositionally biased region" description="Basic and acidic residues" evidence="14">
    <location>
        <begin position="488"/>
        <end position="511"/>
    </location>
</feature>
<accession>K3X2S4</accession>
<keyword evidence="6" id="KW-0479">Metal-binding</keyword>
<comment type="subcellular location">
    <subcellularLocation>
        <location evidence="2">Cytoplasm</location>
        <location evidence="2">Cytosol</location>
    </subcellularLocation>
</comment>
<dbReference type="GO" id="GO:0042262">
    <property type="term" value="P:DNA protection"/>
    <property type="evidence" value="ECO:0007669"/>
    <property type="project" value="TreeGrafter"/>
</dbReference>
<evidence type="ECO:0000256" key="9">
    <source>
        <dbReference type="ARBA" id="ARBA00050236"/>
    </source>
</evidence>
<dbReference type="eggNOG" id="ENOG502S210">
    <property type="taxonomic scope" value="Eukaryota"/>
</dbReference>
<dbReference type="Proteomes" id="UP000019132">
    <property type="component" value="Unassembled WGS sequence"/>
</dbReference>
<dbReference type="SUPFAM" id="SSF101386">
    <property type="entry name" value="all-alpha NTP pyrophosphatases"/>
    <property type="match status" value="1"/>
</dbReference>
<protein>
    <recommendedName>
        <fullName evidence="12">dCTP pyrophosphatase 1</fullName>
        <ecNumber evidence="11">3.6.1.12</ecNumber>
    </recommendedName>
    <alternativeName>
        <fullName evidence="13">Deoxycytidine-triphosphatase 1</fullName>
    </alternativeName>
</protein>
<keyword evidence="8" id="KW-0460">Magnesium</keyword>
<dbReference type="PANTHER" id="PTHR46523:SF1">
    <property type="entry name" value="DCTP PYROPHOSPHATASE 1"/>
    <property type="match status" value="1"/>
</dbReference>
<dbReference type="FunFam" id="1.10.287.1080:FF:000004">
    <property type="entry name" value="dCTP pyrophosphatase 1"/>
    <property type="match status" value="1"/>
</dbReference>
<sequence>MDLKPLEMKGGVDALDESDDERHANLADIHPAVSSSASVALGGEGEGHDDGLDGGSSAALFDEYYDDWAAFDHAVAVAIDKHHPIRKRSSLTFEVYNRTVSKGRHDRKNIAEFLSKTFKCTHGIKFRARGNGRRLRHKLRDIGCPFHVYASAVEFGATYRVKVRMQDKHNHPIGPDTIKNMPALHDSDYELGSESEAAPSISGSEMQAAASAAALTTSAEMDLQVQFVQAQAAAQAHAHAQNQAQAQAHAHAMAQAQAQAHAHAQSQALAQAQAQVLLKAQTQAVEQAHAQVQEMLNAQAQAQALAQAQAQVQARAQAQAHALLQAAHEHETDILDAAGVHESEALLASAIESSMGDEDDFAHAQKELHSPARFEETTTLESIRKKLAHFADQRDWNQFHTPRNLLLAMTGEVGELCEIFQWKNENKPIEEWTPEEKTHLGEELSDVLIYLVRLADKCSVDLPTAVHDKIAKNARKYPAELVKGSSKKYNEYKRQRVDHDSGNDGGQHDDGTSNGSNTNESTL</sequence>
<keyword evidence="16" id="KW-1185">Reference proteome</keyword>
<reference evidence="16" key="2">
    <citation type="submission" date="2010-04" db="EMBL/GenBank/DDBJ databases">
        <authorList>
            <person name="Buell R."/>
            <person name="Hamilton J."/>
            <person name="Hostetler J."/>
        </authorList>
    </citation>
    <scope>NUCLEOTIDE SEQUENCE [LARGE SCALE GENOMIC DNA]</scope>
    <source>
        <strain evidence="16">DAOM:BR144</strain>
    </source>
</reference>
<evidence type="ECO:0000256" key="13">
    <source>
        <dbReference type="ARBA" id="ARBA00076045"/>
    </source>
</evidence>
<dbReference type="OMA" id="YRVKVRM"/>
<evidence type="ECO:0000256" key="10">
    <source>
        <dbReference type="ARBA" id="ARBA00058235"/>
    </source>
</evidence>
<dbReference type="Gene3D" id="1.10.287.1080">
    <property type="entry name" value="MazG-like"/>
    <property type="match status" value="1"/>
</dbReference>
<dbReference type="GO" id="GO:0005829">
    <property type="term" value="C:cytosol"/>
    <property type="evidence" value="ECO:0007669"/>
    <property type="project" value="UniProtKB-SubCell"/>
</dbReference>
<evidence type="ECO:0000256" key="14">
    <source>
        <dbReference type="SAM" id="MobiDB-lite"/>
    </source>
</evidence>
<dbReference type="VEuPathDB" id="FungiDB:PYU1_G011497"/>
<dbReference type="InterPro" id="IPR025984">
    <property type="entry name" value="DCTPP"/>
</dbReference>
<dbReference type="AlphaFoldDB" id="K3X2S4"/>
<evidence type="ECO:0000256" key="11">
    <source>
        <dbReference type="ARBA" id="ARBA00066457"/>
    </source>
</evidence>
<dbReference type="EC" id="3.6.1.12" evidence="11"/>
<dbReference type="PANTHER" id="PTHR46523">
    <property type="entry name" value="DCTP PYROPHOSPHATASE 1"/>
    <property type="match status" value="1"/>
</dbReference>
<dbReference type="GO" id="GO:0047840">
    <property type="term" value="F:dCTP diphosphatase activity"/>
    <property type="evidence" value="ECO:0007669"/>
    <property type="project" value="UniProtKB-EC"/>
</dbReference>
<dbReference type="STRING" id="431595.K3X2S4"/>